<keyword evidence="2" id="KW-1185">Reference proteome</keyword>
<dbReference type="EMBL" id="MKZS01000001">
    <property type="protein sequence ID" value="OLT60470.1"/>
    <property type="molecule type" value="Genomic_DNA"/>
</dbReference>
<name>A0A1U7N3E3_9CYAN</name>
<dbReference type="InterPro" id="IPR012337">
    <property type="entry name" value="RNaseH-like_sf"/>
</dbReference>
<gene>
    <name evidence="1" type="ORF">BJP37_17070</name>
</gene>
<sequence length="98" mass="11470">MEMFRDFKTGGYNLEDTKLQGERFISLVLLIAIAYTSATFQGQHIKRQGIQKYVGRVKESGRIERRHSSFYIGLYGHTWVNFKDFCIELVTELMRRGS</sequence>
<comment type="caution">
    <text evidence="1">The sequence shown here is derived from an EMBL/GenBank/DDBJ whole genome shotgun (WGS) entry which is preliminary data.</text>
</comment>
<evidence type="ECO:0000313" key="1">
    <source>
        <dbReference type="EMBL" id="OLT60470.1"/>
    </source>
</evidence>
<evidence type="ECO:0000313" key="2">
    <source>
        <dbReference type="Proteomes" id="UP000186657"/>
    </source>
</evidence>
<evidence type="ECO:0008006" key="3">
    <source>
        <dbReference type="Google" id="ProtNLM"/>
    </source>
</evidence>
<proteinExistence type="predicted"/>
<accession>A0A1U7N3E3</accession>
<organism evidence="1 2">
    <name type="scientific">Moorena bouillonii PNG</name>
    <dbReference type="NCBI Taxonomy" id="568701"/>
    <lineage>
        <taxon>Bacteria</taxon>
        <taxon>Bacillati</taxon>
        <taxon>Cyanobacteriota</taxon>
        <taxon>Cyanophyceae</taxon>
        <taxon>Coleofasciculales</taxon>
        <taxon>Coleofasciculaceae</taxon>
        <taxon>Moorena</taxon>
    </lineage>
</organism>
<protein>
    <recommendedName>
        <fullName evidence="3">Transposase</fullName>
    </recommendedName>
</protein>
<reference evidence="1 2" key="1">
    <citation type="submission" date="2016-10" db="EMBL/GenBank/DDBJ databases">
        <title>Comparative genomics uncovers the prolific and rare metabolic potential of the cyanobacterial genus Moorea.</title>
        <authorList>
            <person name="Leao T."/>
            <person name="Castelao G."/>
            <person name="Korobeynikov A."/>
            <person name="Monroe E.A."/>
            <person name="Podell S."/>
            <person name="Glukhov E."/>
            <person name="Allen E."/>
            <person name="Gerwick W.H."/>
            <person name="Gerwick L."/>
        </authorList>
    </citation>
    <scope>NUCLEOTIDE SEQUENCE [LARGE SCALE GENOMIC DNA]</scope>
    <source>
        <strain evidence="1 2">PNG5-198</strain>
    </source>
</reference>
<dbReference type="SUPFAM" id="SSF53098">
    <property type="entry name" value="Ribonuclease H-like"/>
    <property type="match status" value="1"/>
</dbReference>
<dbReference type="AlphaFoldDB" id="A0A1U7N3E3"/>
<dbReference type="Proteomes" id="UP000186657">
    <property type="component" value="Unassembled WGS sequence"/>
</dbReference>